<dbReference type="SUPFAM" id="SSF48230">
    <property type="entry name" value="Chondroitin AC/alginate lyase"/>
    <property type="match status" value="1"/>
</dbReference>
<evidence type="ECO:0000313" key="7">
    <source>
        <dbReference type="EMBL" id="TWU06971.1"/>
    </source>
</evidence>
<dbReference type="Proteomes" id="UP000320735">
    <property type="component" value="Unassembled WGS sequence"/>
</dbReference>
<dbReference type="OrthoDB" id="7335480at2"/>
<dbReference type="Pfam" id="PF16889">
    <property type="entry name" value="Hepar_II_III_N"/>
    <property type="match status" value="1"/>
</dbReference>
<accession>A0A5C6B638</accession>
<evidence type="ECO:0000256" key="4">
    <source>
        <dbReference type="ARBA" id="ARBA00023239"/>
    </source>
</evidence>
<dbReference type="PANTHER" id="PTHR39210:SF1">
    <property type="entry name" value="HEPARIN-SULFATE LYASE"/>
    <property type="match status" value="1"/>
</dbReference>
<dbReference type="InterPro" id="IPR008929">
    <property type="entry name" value="Chondroitin_lyas"/>
</dbReference>
<organism evidence="7 8">
    <name type="scientific">Symmachiella macrocystis</name>
    <dbReference type="NCBI Taxonomy" id="2527985"/>
    <lineage>
        <taxon>Bacteria</taxon>
        <taxon>Pseudomonadati</taxon>
        <taxon>Planctomycetota</taxon>
        <taxon>Planctomycetia</taxon>
        <taxon>Planctomycetales</taxon>
        <taxon>Planctomycetaceae</taxon>
        <taxon>Symmachiella</taxon>
    </lineage>
</organism>
<gene>
    <name evidence="7" type="primary">hepC_4</name>
    <name evidence="7" type="ORF">CA54_53750</name>
</gene>
<evidence type="ECO:0000256" key="3">
    <source>
        <dbReference type="ARBA" id="ARBA00022764"/>
    </source>
</evidence>
<dbReference type="Pfam" id="PF07940">
    <property type="entry name" value="Hepar_II_III_C"/>
    <property type="match status" value="1"/>
</dbReference>
<feature type="domain" description="Heparin-sulfate lyase N-terminal" evidence="6">
    <location>
        <begin position="137"/>
        <end position="375"/>
    </location>
</feature>
<name>A0A5C6B638_9PLAN</name>
<proteinExistence type="predicted"/>
<keyword evidence="8" id="KW-1185">Reference proteome</keyword>
<evidence type="ECO:0000256" key="1">
    <source>
        <dbReference type="ARBA" id="ARBA00004418"/>
    </source>
</evidence>
<feature type="domain" description="Heparinase II/III-like C-terminal" evidence="5">
    <location>
        <begin position="401"/>
        <end position="601"/>
    </location>
</feature>
<keyword evidence="2" id="KW-0732">Signal</keyword>
<keyword evidence="3" id="KW-0574">Periplasm</keyword>
<dbReference type="EMBL" id="SJPP01000003">
    <property type="protein sequence ID" value="TWU06971.1"/>
    <property type="molecule type" value="Genomic_DNA"/>
</dbReference>
<dbReference type="InterPro" id="IPR012480">
    <property type="entry name" value="Hepar_II_III_C"/>
</dbReference>
<evidence type="ECO:0000259" key="6">
    <source>
        <dbReference type="Pfam" id="PF16889"/>
    </source>
</evidence>
<evidence type="ECO:0000313" key="8">
    <source>
        <dbReference type="Proteomes" id="UP000320735"/>
    </source>
</evidence>
<dbReference type="InterPro" id="IPR031680">
    <property type="entry name" value="Hepar_II_III_N"/>
</dbReference>
<keyword evidence="4 7" id="KW-0456">Lyase</keyword>
<protein>
    <submittedName>
        <fullName evidence="7">Heparin-sulfate lyase</fullName>
        <ecNumber evidence="7">4.2.2.8</ecNumber>
    </submittedName>
</protein>
<dbReference type="GO" id="GO:0015021">
    <property type="term" value="F:heparin-sulfate lyase activity"/>
    <property type="evidence" value="ECO:0007669"/>
    <property type="project" value="UniProtKB-EC"/>
</dbReference>
<comment type="subcellular location">
    <subcellularLocation>
        <location evidence="1">Periplasm</location>
    </subcellularLocation>
</comment>
<dbReference type="RefSeq" id="WP_146373803.1">
    <property type="nucleotide sequence ID" value="NZ_SJPP01000003.1"/>
</dbReference>
<reference evidence="7 8" key="1">
    <citation type="submission" date="2019-02" db="EMBL/GenBank/DDBJ databases">
        <title>Deep-cultivation of Planctomycetes and their phenomic and genomic characterization uncovers novel biology.</title>
        <authorList>
            <person name="Wiegand S."/>
            <person name="Jogler M."/>
            <person name="Boedeker C."/>
            <person name="Pinto D."/>
            <person name="Vollmers J."/>
            <person name="Rivas-Marin E."/>
            <person name="Kohn T."/>
            <person name="Peeters S.H."/>
            <person name="Heuer A."/>
            <person name="Rast P."/>
            <person name="Oberbeckmann S."/>
            <person name="Bunk B."/>
            <person name="Jeske O."/>
            <person name="Meyerdierks A."/>
            <person name="Storesund J.E."/>
            <person name="Kallscheuer N."/>
            <person name="Luecker S."/>
            <person name="Lage O.M."/>
            <person name="Pohl T."/>
            <person name="Merkel B.J."/>
            <person name="Hornburger P."/>
            <person name="Mueller R.-W."/>
            <person name="Bruemmer F."/>
            <person name="Labrenz M."/>
            <person name="Spormann A.M."/>
            <person name="Op Den Camp H."/>
            <person name="Overmann J."/>
            <person name="Amann R."/>
            <person name="Jetten M.S.M."/>
            <person name="Mascher T."/>
            <person name="Medema M.H."/>
            <person name="Devos D.P."/>
            <person name="Kaster A.-K."/>
            <person name="Ovreas L."/>
            <person name="Rohde M."/>
            <person name="Galperin M.Y."/>
            <person name="Jogler C."/>
        </authorList>
    </citation>
    <scope>NUCLEOTIDE SEQUENCE [LARGE SCALE GENOMIC DNA]</scope>
    <source>
        <strain evidence="7 8">CA54</strain>
    </source>
</reference>
<sequence length="672" mass="76070">MPQTSYPPLSSEIIDYQRIAPIAMREGLEGPPVLEFMHGSHHLIRSAVRWCYLLRYHRPQQFGNRLLMKGRRSMARLRQSGVSVHEGEQTPAIRDDLAGLQSMSRHKQSGRQTSDSAQNANRVAGDRYRFLNLEAVLPDPIDWRLEKHPHLCHLWRFHLHYHEFLLDLATHSPNMPSDCGMFRCWEIAKRWIGTNQLSDVRVVDDAWHPFCISRRLPVWITLFCTSPPPPEDRDLILRSMAAQALYLEQHLERDLGGNHLLENAKALALCGAFFEGEEAEQWLSKADVILRYELDCQILPHGEHFERSPMYHAQMLEAVLDVREAVKRVRPALAQRCSNAAEKMADFLSVIVHPDGDIPLLADSCLGETAACESLIAHANESHQTSPLKQQHKTGARKIGDYWTWRDEADYLLFDRGPVGANDLPAHAHGDLLNLEASLNGHRVIVDSGVFSYGDDAMRRYSRSTAAHNVLQIDDCDQCDMWSKFRMGYRGWPGHLTSGTRDGIDWAHASHNAYRRLGVPRIDRWVICRQAGGWFVVDQAHGTKRHTLTNRLHLHADVIAVQESESTVRLIVNSDEYILASLTPGNLRITEGWFCPEFGKRIPAPVVEWSTNAALPAVSGWSLTKFGSEIQAEMESTDNGTILLNGIDAVANETWCLELLDSTVNCRQLVDS</sequence>
<dbReference type="PANTHER" id="PTHR39210">
    <property type="entry name" value="HEPARIN-SULFATE LYASE"/>
    <property type="match status" value="1"/>
</dbReference>
<dbReference type="AlphaFoldDB" id="A0A5C6B638"/>
<evidence type="ECO:0000256" key="2">
    <source>
        <dbReference type="ARBA" id="ARBA00022729"/>
    </source>
</evidence>
<comment type="caution">
    <text evidence="7">The sequence shown here is derived from an EMBL/GenBank/DDBJ whole genome shotgun (WGS) entry which is preliminary data.</text>
</comment>
<evidence type="ECO:0000259" key="5">
    <source>
        <dbReference type="Pfam" id="PF07940"/>
    </source>
</evidence>
<dbReference type="Gene3D" id="2.70.98.70">
    <property type="match status" value="1"/>
</dbReference>
<dbReference type="Gene3D" id="1.50.10.100">
    <property type="entry name" value="Chondroitin AC/alginate lyase"/>
    <property type="match status" value="1"/>
</dbReference>
<dbReference type="GO" id="GO:0042597">
    <property type="term" value="C:periplasmic space"/>
    <property type="evidence" value="ECO:0007669"/>
    <property type="project" value="UniProtKB-SubCell"/>
</dbReference>
<dbReference type="EC" id="4.2.2.8" evidence="7"/>